<keyword evidence="2" id="KW-1185">Reference proteome</keyword>
<dbReference type="EMBL" id="VUOC01000004">
    <property type="protein sequence ID" value="KAA2238753.1"/>
    <property type="molecule type" value="Genomic_DNA"/>
</dbReference>
<dbReference type="Proteomes" id="UP000324611">
    <property type="component" value="Unassembled WGS sequence"/>
</dbReference>
<proteinExistence type="predicted"/>
<evidence type="ECO:0000313" key="1">
    <source>
        <dbReference type="EMBL" id="KAA2238753.1"/>
    </source>
</evidence>
<reference evidence="1 2" key="1">
    <citation type="submission" date="2019-09" db="EMBL/GenBank/DDBJ databases">
        <title>Chitinophaga ginsengihumi sp. nov., isolated from soil of ginseng rhizosphere.</title>
        <authorList>
            <person name="Lee J."/>
        </authorList>
    </citation>
    <scope>NUCLEOTIDE SEQUENCE [LARGE SCALE GENOMIC DNA]</scope>
    <source>
        <strain evidence="1 2">BN140078</strain>
    </source>
</reference>
<sequence>MKRKLKKVVVRHYGNSIMKIEEPAVDYHARRADNFFLRQLKNSDLSEIEDHNFDIFFSIIGERAATNAINENRALGLPITYLKDDWVVREMPDGSFEYIEHIPQKPQQQFKKGQVLHVKKTH</sequence>
<evidence type="ECO:0000313" key="2">
    <source>
        <dbReference type="Proteomes" id="UP000324611"/>
    </source>
</evidence>
<reference evidence="1 2" key="2">
    <citation type="submission" date="2019-09" db="EMBL/GenBank/DDBJ databases">
        <authorList>
            <person name="Jin C."/>
        </authorList>
    </citation>
    <scope>NUCLEOTIDE SEQUENCE [LARGE SCALE GENOMIC DNA]</scope>
    <source>
        <strain evidence="1 2">BN140078</strain>
    </source>
</reference>
<protein>
    <submittedName>
        <fullName evidence="1">Uncharacterized protein</fullName>
    </submittedName>
</protein>
<dbReference type="RefSeq" id="WP_149839932.1">
    <property type="nucleotide sequence ID" value="NZ_VUOC01000004.1"/>
</dbReference>
<name>A0A5B2VGQ4_9BACT</name>
<dbReference type="AlphaFoldDB" id="A0A5B2VGQ4"/>
<accession>A0A5B2VGQ4</accession>
<comment type="caution">
    <text evidence="1">The sequence shown here is derived from an EMBL/GenBank/DDBJ whole genome shotgun (WGS) entry which is preliminary data.</text>
</comment>
<gene>
    <name evidence="1" type="ORF">F0L74_21290</name>
</gene>
<organism evidence="1 2">
    <name type="scientific">Chitinophaga agrisoli</name>
    <dbReference type="NCBI Taxonomy" id="2607653"/>
    <lineage>
        <taxon>Bacteria</taxon>
        <taxon>Pseudomonadati</taxon>
        <taxon>Bacteroidota</taxon>
        <taxon>Chitinophagia</taxon>
        <taxon>Chitinophagales</taxon>
        <taxon>Chitinophagaceae</taxon>
        <taxon>Chitinophaga</taxon>
    </lineage>
</organism>